<dbReference type="Pfam" id="PF00497">
    <property type="entry name" value="SBP_bac_3"/>
    <property type="match status" value="1"/>
</dbReference>
<evidence type="ECO:0000313" key="3">
    <source>
        <dbReference type="EMBL" id="KAA0972066.1"/>
    </source>
</evidence>
<dbReference type="SUPFAM" id="SSF53850">
    <property type="entry name" value="Periplasmic binding protein-like II"/>
    <property type="match status" value="1"/>
</dbReference>
<dbReference type="SMART" id="SM00062">
    <property type="entry name" value="PBPb"/>
    <property type="match status" value="1"/>
</dbReference>
<gene>
    <name evidence="3" type="ORF">FPY71_02835</name>
</gene>
<dbReference type="PANTHER" id="PTHR35936:SF17">
    <property type="entry name" value="ARGININE-BINDING EXTRACELLULAR PROTEIN ARTP"/>
    <property type="match status" value="1"/>
</dbReference>
<protein>
    <submittedName>
        <fullName evidence="3">Transporter substrate-binding domain-containing protein</fullName>
    </submittedName>
</protein>
<accession>A0A5B0E048</accession>
<proteinExistence type="predicted"/>
<name>A0A5B0E048_9HYPH</name>
<evidence type="ECO:0000256" key="1">
    <source>
        <dbReference type="ARBA" id="ARBA00022729"/>
    </source>
</evidence>
<evidence type="ECO:0000313" key="4">
    <source>
        <dbReference type="Proteomes" id="UP000324738"/>
    </source>
</evidence>
<keyword evidence="4" id="KW-1185">Reference proteome</keyword>
<dbReference type="PANTHER" id="PTHR35936">
    <property type="entry name" value="MEMBRANE-BOUND LYTIC MUREIN TRANSGLYCOSYLASE F"/>
    <property type="match status" value="1"/>
</dbReference>
<evidence type="ECO:0000259" key="2">
    <source>
        <dbReference type="SMART" id="SM00062"/>
    </source>
</evidence>
<reference evidence="3 4" key="1">
    <citation type="submission" date="2019-08" db="EMBL/GenBank/DDBJ databases">
        <title>Aureimonas fodiniaquatilis sp. nov., isolated from a coal mine wastewater.</title>
        <authorList>
            <person name="Kim W."/>
        </authorList>
    </citation>
    <scope>NUCLEOTIDE SEQUENCE [LARGE SCALE GENOMIC DNA]</scope>
    <source>
        <strain evidence="3 4">CAU 1482</strain>
    </source>
</reference>
<keyword evidence="1" id="KW-0732">Signal</keyword>
<sequence>MTHEEAGRGGSMEELMIGRFLRRAAGVAALAALVAVPATIAKAQTTAEISQKGKVTIGVLTGIPPYDTVDASGQTDGFLVDIAKDIAAALGTQLEIVPVNNASRAAALESGRVDLLVAHMTATPERAKVFQMTNPYGAYEMRFVAAKDMPLTSLDDLKGKRVSVPKGSTQDVAVSGYGVEGLEVVRFDDDALAMQALISGQVDATAAVAAVANDVIAKRNLDNLEVKSEVPIFTLYWSMATRKDASELHQWLNNFIYYQEVTGRLDELHNKWIGTPIPGGKLPTF</sequence>
<dbReference type="OrthoDB" id="6192933at2"/>
<dbReference type="InterPro" id="IPR001638">
    <property type="entry name" value="Solute-binding_3/MltF_N"/>
</dbReference>
<feature type="domain" description="Solute-binding protein family 3/N-terminal" evidence="2">
    <location>
        <begin position="54"/>
        <end position="276"/>
    </location>
</feature>
<dbReference type="EMBL" id="VTWH01000001">
    <property type="protein sequence ID" value="KAA0972066.1"/>
    <property type="molecule type" value="Genomic_DNA"/>
</dbReference>
<dbReference type="Gene3D" id="3.40.190.10">
    <property type="entry name" value="Periplasmic binding protein-like II"/>
    <property type="match status" value="2"/>
</dbReference>
<dbReference type="AlphaFoldDB" id="A0A5B0E048"/>
<dbReference type="Proteomes" id="UP000324738">
    <property type="component" value="Unassembled WGS sequence"/>
</dbReference>
<organism evidence="3 4">
    <name type="scientific">Aureimonas fodinaquatilis</name>
    <dbReference type="NCBI Taxonomy" id="2565783"/>
    <lineage>
        <taxon>Bacteria</taxon>
        <taxon>Pseudomonadati</taxon>
        <taxon>Pseudomonadota</taxon>
        <taxon>Alphaproteobacteria</taxon>
        <taxon>Hyphomicrobiales</taxon>
        <taxon>Aurantimonadaceae</taxon>
        <taxon>Aureimonas</taxon>
    </lineage>
</organism>
<comment type="caution">
    <text evidence="3">The sequence shown here is derived from an EMBL/GenBank/DDBJ whole genome shotgun (WGS) entry which is preliminary data.</text>
</comment>